<organism evidence="6 7">
    <name type="scientific">Tolypocladium ophioglossoides (strain CBS 100239)</name>
    <name type="common">Snaketongue truffleclub</name>
    <name type="synonym">Elaphocordyceps ophioglossoides</name>
    <dbReference type="NCBI Taxonomy" id="1163406"/>
    <lineage>
        <taxon>Eukaryota</taxon>
        <taxon>Fungi</taxon>
        <taxon>Dikarya</taxon>
        <taxon>Ascomycota</taxon>
        <taxon>Pezizomycotina</taxon>
        <taxon>Sordariomycetes</taxon>
        <taxon>Hypocreomycetidae</taxon>
        <taxon>Hypocreales</taxon>
        <taxon>Ophiocordycipitaceae</taxon>
        <taxon>Tolypocladium</taxon>
    </lineage>
</organism>
<keyword evidence="4 5" id="KW-0472">Membrane</keyword>
<dbReference type="GO" id="GO:0016020">
    <property type="term" value="C:membrane"/>
    <property type="evidence" value="ECO:0007669"/>
    <property type="project" value="UniProtKB-SubCell"/>
</dbReference>
<feature type="transmembrane region" description="Helical" evidence="5">
    <location>
        <begin position="52"/>
        <end position="70"/>
    </location>
</feature>
<dbReference type="GO" id="GO:0022857">
    <property type="term" value="F:transmembrane transporter activity"/>
    <property type="evidence" value="ECO:0007669"/>
    <property type="project" value="InterPro"/>
</dbReference>
<evidence type="ECO:0000256" key="5">
    <source>
        <dbReference type="SAM" id="Phobius"/>
    </source>
</evidence>
<dbReference type="InterPro" id="IPR011701">
    <property type="entry name" value="MFS"/>
</dbReference>
<evidence type="ECO:0000256" key="3">
    <source>
        <dbReference type="ARBA" id="ARBA00022989"/>
    </source>
</evidence>
<feature type="transmembrane region" description="Helical" evidence="5">
    <location>
        <begin position="143"/>
        <end position="164"/>
    </location>
</feature>
<sequence length="476" mass="51171">MKSGGSHDALGDGFWRNKQLGPQDCTMRELAVGDGNIADGVSTEYRTYKRRWFGLVQLALMNMVVSWDWLTFAPVASQAAAYYGVSKTTINWLSTASLLAFVAAFPLAIAVLHRGPKLAFMAAAVLMLVGNWLRYAGSTSEGSGHIAVVMAGVILIGFGQPFVLAAPTRYSDLWFTSRGRVTATAVTSLANPLGGALGQLVNPYWVKQDGDISQMLLYVSVISTVCCVPAFFVPAAPPTPVGPLSSKLRLRESVGVVTHSPELWLLLIPFFVYVGFFNSLSSLLNQMMTPYGFTDDQAGIGGAILIVVGLGFAAISSPILDRTKAFLLAIKTFIPLAALCYVTFIWMPETRNVVGPYVVLAVLGAVCFALMPVALEFLIELSHPLSPEVTSTIAWAGGQLFGAIFVIVSGALADDDDANPPYNMKRALIFQAVVAAVVCPLPLFLGMFGRKDKVVLRRVRLDERAHRSTVVANEPA</sequence>
<protein>
    <submittedName>
        <fullName evidence="6">Major facilitator superfamily domain-containing protein 7</fullName>
    </submittedName>
</protein>
<feature type="transmembrane region" description="Helical" evidence="5">
    <location>
        <begin position="212"/>
        <end position="233"/>
    </location>
</feature>
<dbReference type="PANTHER" id="PTHR10924">
    <property type="entry name" value="MAJOR FACILITATOR SUPERFAMILY PROTEIN-RELATED"/>
    <property type="match status" value="1"/>
</dbReference>
<proteinExistence type="predicted"/>
<comment type="caution">
    <text evidence="6">The sequence shown here is derived from an EMBL/GenBank/DDBJ whole genome shotgun (WGS) entry which is preliminary data.</text>
</comment>
<comment type="subcellular location">
    <subcellularLocation>
        <location evidence="1">Membrane</location>
        <topology evidence="1">Multi-pass membrane protein</topology>
    </subcellularLocation>
</comment>
<dbReference type="Pfam" id="PF07690">
    <property type="entry name" value="MFS_1"/>
    <property type="match status" value="1"/>
</dbReference>
<dbReference type="AlphaFoldDB" id="A0A0L0N223"/>
<evidence type="ECO:0000313" key="6">
    <source>
        <dbReference type="EMBL" id="KND88178.1"/>
    </source>
</evidence>
<name>A0A0L0N223_TOLOC</name>
<feature type="transmembrane region" description="Helical" evidence="5">
    <location>
        <begin position="254"/>
        <end position="277"/>
    </location>
</feature>
<dbReference type="EMBL" id="LFRF01000028">
    <property type="protein sequence ID" value="KND88178.1"/>
    <property type="molecule type" value="Genomic_DNA"/>
</dbReference>
<feature type="transmembrane region" description="Helical" evidence="5">
    <location>
        <begin position="358"/>
        <end position="381"/>
    </location>
</feature>
<dbReference type="Gene3D" id="1.20.1250.20">
    <property type="entry name" value="MFS general substrate transporter like domains"/>
    <property type="match status" value="2"/>
</dbReference>
<dbReference type="InterPro" id="IPR036259">
    <property type="entry name" value="MFS_trans_sf"/>
</dbReference>
<dbReference type="OrthoDB" id="422206at2759"/>
<feature type="transmembrane region" description="Helical" evidence="5">
    <location>
        <begin position="393"/>
        <end position="413"/>
    </location>
</feature>
<evidence type="ECO:0000256" key="4">
    <source>
        <dbReference type="ARBA" id="ARBA00023136"/>
    </source>
</evidence>
<dbReference type="InterPro" id="IPR049680">
    <property type="entry name" value="FLVCR1-2_SLC49-like"/>
</dbReference>
<feature type="transmembrane region" description="Helical" evidence="5">
    <location>
        <begin position="428"/>
        <end position="448"/>
    </location>
</feature>
<evidence type="ECO:0000256" key="2">
    <source>
        <dbReference type="ARBA" id="ARBA00022692"/>
    </source>
</evidence>
<keyword evidence="2 5" id="KW-0812">Transmembrane</keyword>
<reference evidence="6 7" key="1">
    <citation type="journal article" date="2015" name="BMC Genomics">
        <title>The genome of the truffle-parasite Tolypocladium ophioglossoides and the evolution of antifungal peptaibiotics.</title>
        <authorList>
            <person name="Quandt C.A."/>
            <person name="Bushley K.E."/>
            <person name="Spatafora J.W."/>
        </authorList>
    </citation>
    <scope>NUCLEOTIDE SEQUENCE [LARGE SCALE GENOMIC DNA]</scope>
    <source>
        <strain evidence="6 7">CBS 100239</strain>
    </source>
</reference>
<feature type="transmembrane region" description="Helical" evidence="5">
    <location>
        <begin position="327"/>
        <end position="346"/>
    </location>
</feature>
<evidence type="ECO:0000313" key="7">
    <source>
        <dbReference type="Proteomes" id="UP000036947"/>
    </source>
</evidence>
<keyword evidence="7" id="KW-1185">Reference proteome</keyword>
<keyword evidence="3 5" id="KW-1133">Transmembrane helix</keyword>
<dbReference type="STRING" id="1163406.A0A0L0N223"/>
<dbReference type="Proteomes" id="UP000036947">
    <property type="component" value="Unassembled WGS sequence"/>
</dbReference>
<gene>
    <name evidence="6" type="ORF">TOPH_07198</name>
</gene>
<dbReference type="SUPFAM" id="SSF103473">
    <property type="entry name" value="MFS general substrate transporter"/>
    <property type="match status" value="1"/>
</dbReference>
<feature type="transmembrane region" description="Helical" evidence="5">
    <location>
        <begin position="90"/>
        <end position="111"/>
    </location>
</feature>
<feature type="transmembrane region" description="Helical" evidence="5">
    <location>
        <begin position="297"/>
        <end position="315"/>
    </location>
</feature>
<feature type="transmembrane region" description="Helical" evidence="5">
    <location>
        <begin position="118"/>
        <end position="137"/>
    </location>
</feature>
<accession>A0A0L0N223</accession>
<dbReference type="PANTHER" id="PTHR10924:SF6">
    <property type="entry name" value="SOLUTE CARRIER FAMILY 49 MEMBER A3"/>
    <property type="match status" value="1"/>
</dbReference>
<evidence type="ECO:0000256" key="1">
    <source>
        <dbReference type="ARBA" id="ARBA00004141"/>
    </source>
</evidence>